<dbReference type="STRING" id="1884261.A0A5C3QC74"/>
<dbReference type="AlphaFoldDB" id="A0A5C3QC74"/>
<accession>A0A5C3QC74</accession>
<sequence>MEPTVIQRSPRLWFAGGTLVFRAENTVYRLLPDILAACSPVFQDMFNVPQPSMQDSDGYEGLALIYMADKSDELTALFEAIFTPQFFQVFMPRAKATRSLTKTLAILKLSTKYQIDHLRYQSLRLLHVDYTPVALYEIDLHDVRADWKMALQIIPTVRQCNALWLLPSLYYTVREIPLARGRSSANGSMRHRLCRSTPYSARKTETT</sequence>
<keyword evidence="2" id="KW-1185">Reference proteome</keyword>
<dbReference type="Proteomes" id="UP000305067">
    <property type="component" value="Unassembled WGS sequence"/>
</dbReference>
<proteinExistence type="predicted"/>
<dbReference type="OrthoDB" id="3204157at2759"/>
<dbReference type="EMBL" id="ML178842">
    <property type="protein sequence ID" value="TFK98030.1"/>
    <property type="molecule type" value="Genomic_DNA"/>
</dbReference>
<evidence type="ECO:0000313" key="2">
    <source>
        <dbReference type="Proteomes" id="UP000305067"/>
    </source>
</evidence>
<protein>
    <submittedName>
        <fullName evidence="1">Uncharacterized protein</fullName>
    </submittedName>
</protein>
<organism evidence="1 2">
    <name type="scientific">Pterulicium gracile</name>
    <dbReference type="NCBI Taxonomy" id="1884261"/>
    <lineage>
        <taxon>Eukaryota</taxon>
        <taxon>Fungi</taxon>
        <taxon>Dikarya</taxon>
        <taxon>Basidiomycota</taxon>
        <taxon>Agaricomycotina</taxon>
        <taxon>Agaricomycetes</taxon>
        <taxon>Agaricomycetidae</taxon>
        <taxon>Agaricales</taxon>
        <taxon>Pleurotineae</taxon>
        <taxon>Pterulaceae</taxon>
        <taxon>Pterulicium</taxon>
    </lineage>
</organism>
<dbReference type="InterPro" id="IPR011333">
    <property type="entry name" value="SKP1/BTB/POZ_sf"/>
</dbReference>
<dbReference type="Gene3D" id="3.30.710.10">
    <property type="entry name" value="Potassium Channel Kv1.1, Chain A"/>
    <property type="match status" value="1"/>
</dbReference>
<name>A0A5C3QC74_9AGAR</name>
<evidence type="ECO:0000313" key="1">
    <source>
        <dbReference type="EMBL" id="TFK98030.1"/>
    </source>
</evidence>
<reference evidence="1 2" key="1">
    <citation type="journal article" date="2019" name="Nat. Ecol. Evol.">
        <title>Megaphylogeny resolves global patterns of mushroom evolution.</title>
        <authorList>
            <person name="Varga T."/>
            <person name="Krizsan K."/>
            <person name="Foldi C."/>
            <person name="Dima B."/>
            <person name="Sanchez-Garcia M."/>
            <person name="Sanchez-Ramirez S."/>
            <person name="Szollosi G.J."/>
            <person name="Szarkandi J.G."/>
            <person name="Papp V."/>
            <person name="Albert L."/>
            <person name="Andreopoulos W."/>
            <person name="Angelini C."/>
            <person name="Antonin V."/>
            <person name="Barry K.W."/>
            <person name="Bougher N.L."/>
            <person name="Buchanan P."/>
            <person name="Buyck B."/>
            <person name="Bense V."/>
            <person name="Catcheside P."/>
            <person name="Chovatia M."/>
            <person name="Cooper J."/>
            <person name="Damon W."/>
            <person name="Desjardin D."/>
            <person name="Finy P."/>
            <person name="Geml J."/>
            <person name="Haridas S."/>
            <person name="Hughes K."/>
            <person name="Justo A."/>
            <person name="Karasinski D."/>
            <person name="Kautmanova I."/>
            <person name="Kiss B."/>
            <person name="Kocsube S."/>
            <person name="Kotiranta H."/>
            <person name="LaButti K.M."/>
            <person name="Lechner B.E."/>
            <person name="Liimatainen K."/>
            <person name="Lipzen A."/>
            <person name="Lukacs Z."/>
            <person name="Mihaltcheva S."/>
            <person name="Morgado L.N."/>
            <person name="Niskanen T."/>
            <person name="Noordeloos M.E."/>
            <person name="Ohm R.A."/>
            <person name="Ortiz-Santana B."/>
            <person name="Ovrebo C."/>
            <person name="Racz N."/>
            <person name="Riley R."/>
            <person name="Savchenko A."/>
            <person name="Shiryaev A."/>
            <person name="Soop K."/>
            <person name="Spirin V."/>
            <person name="Szebenyi C."/>
            <person name="Tomsovsky M."/>
            <person name="Tulloss R.E."/>
            <person name="Uehling J."/>
            <person name="Grigoriev I.V."/>
            <person name="Vagvolgyi C."/>
            <person name="Papp T."/>
            <person name="Martin F.M."/>
            <person name="Miettinen O."/>
            <person name="Hibbett D.S."/>
            <person name="Nagy L.G."/>
        </authorList>
    </citation>
    <scope>NUCLEOTIDE SEQUENCE [LARGE SCALE GENOMIC DNA]</scope>
    <source>
        <strain evidence="1 2">CBS 309.79</strain>
    </source>
</reference>
<gene>
    <name evidence="1" type="ORF">BDV98DRAFT_573370</name>
</gene>